<evidence type="ECO:0000313" key="2">
    <source>
        <dbReference type="EMBL" id="OKL49860.1"/>
    </source>
</evidence>
<comment type="caution">
    <text evidence="2">The sequence shown here is derived from an EMBL/GenBank/DDBJ whole genome shotgun (WGS) entry which is preliminary data.</text>
</comment>
<dbReference type="InterPro" id="IPR007374">
    <property type="entry name" value="ASCH_domain"/>
</dbReference>
<sequence>MVPPNPEELEVFWETARRSAGFERLNVIIGQGELASVRPPAFQFANTRHVSDQLAQAVLDGVKTATASLVAEYEAEELPLPEVGELSILCDGGGQPVALLVNTGIEVCAFNDVNSEHAAAEGEGDRSLPHWRAVHRAFWATHSAPFWKGDGTDQVVCENFEVIYQVGQ</sequence>
<protein>
    <recommendedName>
        <fullName evidence="1">ASCH domain-containing protein</fullName>
    </recommendedName>
</protein>
<reference evidence="2 3" key="1">
    <citation type="submission" date="2016-11" db="EMBL/GenBank/DDBJ databases">
        <title>Actinomyces gypaetusis sp. nov. isolated from the vulture Gypaetus barbatus in Qinghai Tibet Plateau China.</title>
        <authorList>
            <person name="Meng X."/>
        </authorList>
    </citation>
    <scope>NUCLEOTIDE SEQUENCE [LARGE SCALE GENOMIC DNA]</scope>
    <source>
        <strain evidence="2 3">VUL4_2</strain>
    </source>
</reference>
<dbReference type="STRING" id="1921764.BSR28_02035"/>
<dbReference type="Gene3D" id="3.10.400.10">
    <property type="entry name" value="Sulfate adenylyltransferase"/>
    <property type="match status" value="1"/>
</dbReference>
<dbReference type="AlphaFoldDB" id="A0A1Q5PR33"/>
<accession>A0A1Q5PR33</accession>
<name>A0A1Q5PR33_9ACTO</name>
<organism evidence="2 3">
    <name type="scientific">Boudabousia liubingyangii</name>
    <dbReference type="NCBI Taxonomy" id="1921764"/>
    <lineage>
        <taxon>Bacteria</taxon>
        <taxon>Bacillati</taxon>
        <taxon>Actinomycetota</taxon>
        <taxon>Actinomycetes</taxon>
        <taxon>Actinomycetales</taxon>
        <taxon>Actinomycetaceae</taxon>
        <taxon>Boudabousia</taxon>
    </lineage>
</organism>
<dbReference type="PANTHER" id="PTHR39203">
    <property type="entry name" value="CYTOPLASMIC PROTEIN-RELATED"/>
    <property type="match status" value="1"/>
</dbReference>
<evidence type="ECO:0000259" key="1">
    <source>
        <dbReference type="SMART" id="SM01022"/>
    </source>
</evidence>
<gene>
    <name evidence="2" type="ORF">BSR29_00440</name>
</gene>
<dbReference type="SUPFAM" id="SSF88697">
    <property type="entry name" value="PUA domain-like"/>
    <property type="match status" value="1"/>
</dbReference>
<dbReference type="Proteomes" id="UP000186785">
    <property type="component" value="Unassembled WGS sequence"/>
</dbReference>
<proteinExistence type="predicted"/>
<dbReference type="Pfam" id="PF04266">
    <property type="entry name" value="ASCH"/>
    <property type="match status" value="1"/>
</dbReference>
<keyword evidence="3" id="KW-1185">Reference proteome</keyword>
<dbReference type="CDD" id="cd06553">
    <property type="entry name" value="ASCH_Ef3133_like"/>
    <property type="match status" value="1"/>
</dbReference>
<feature type="domain" description="ASCH" evidence="1">
    <location>
        <begin position="42"/>
        <end position="164"/>
    </location>
</feature>
<dbReference type="PANTHER" id="PTHR39203:SF1">
    <property type="entry name" value="CYTOPLASMIC PROTEIN"/>
    <property type="match status" value="1"/>
</dbReference>
<dbReference type="InterPro" id="IPR015947">
    <property type="entry name" value="PUA-like_sf"/>
</dbReference>
<dbReference type="InterPro" id="IPR009326">
    <property type="entry name" value="DUF984"/>
</dbReference>
<dbReference type="EMBL" id="MQSV01000001">
    <property type="protein sequence ID" value="OKL49860.1"/>
    <property type="molecule type" value="Genomic_DNA"/>
</dbReference>
<evidence type="ECO:0000313" key="3">
    <source>
        <dbReference type="Proteomes" id="UP000186785"/>
    </source>
</evidence>
<dbReference type="SMART" id="SM01022">
    <property type="entry name" value="ASCH"/>
    <property type="match status" value="1"/>
</dbReference>